<reference evidence="1 2" key="1">
    <citation type="submission" date="2019-06" db="EMBL/GenBank/DDBJ databases">
        <title>Whole genome shotgun sequence of Vibrio comitans NBRC 102076.</title>
        <authorList>
            <person name="Hosoyama A."/>
            <person name="Uohara A."/>
            <person name="Ohji S."/>
            <person name="Ichikawa N."/>
        </authorList>
    </citation>
    <scope>NUCLEOTIDE SEQUENCE [LARGE SCALE GENOMIC DNA]</scope>
    <source>
        <strain evidence="1 2">NBRC 102076</strain>
    </source>
</reference>
<keyword evidence="2" id="KW-1185">Reference proteome</keyword>
<comment type="caution">
    <text evidence="1">The sequence shown here is derived from an EMBL/GenBank/DDBJ whole genome shotgun (WGS) entry which is preliminary data.</text>
</comment>
<dbReference type="AlphaFoldDB" id="A0A4Y3IPP8"/>
<protein>
    <submittedName>
        <fullName evidence="1">Uncharacterized protein</fullName>
    </submittedName>
</protein>
<evidence type="ECO:0000313" key="2">
    <source>
        <dbReference type="Proteomes" id="UP000318242"/>
    </source>
</evidence>
<accession>A0A4Y3IPP8</accession>
<evidence type="ECO:0000313" key="1">
    <source>
        <dbReference type="EMBL" id="GEA60814.1"/>
    </source>
</evidence>
<dbReference type="Proteomes" id="UP000318242">
    <property type="component" value="Unassembled WGS sequence"/>
</dbReference>
<name>A0A4Y3IPP8_9VIBR</name>
<sequence>MSQVFRIHWLSSLLIAIAMAFKVTAFGALANDERTLNCKLNSTPDYFIYYSSQLVFVSDEFALLQNFQGRVSTHIKLSTGKMIRTTFIGQPFEAHTQTLQGECFGAKEVIASWLETNE</sequence>
<dbReference type="RefSeq" id="WP_141271218.1">
    <property type="nucleotide sequence ID" value="NZ_BJLH01000008.1"/>
</dbReference>
<dbReference type="OrthoDB" id="5878428at2"/>
<proteinExistence type="predicted"/>
<gene>
    <name evidence="1" type="ORF">VCO01S_20070</name>
</gene>
<dbReference type="EMBL" id="BJLH01000008">
    <property type="protein sequence ID" value="GEA60814.1"/>
    <property type="molecule type" value="Genomic_DNA"/>
</dbReference>
<organism evidence="1 2">
    <name type="scientific">Vibrio comitans NBRC 102076</name>
    <dbReference type="NCBI Taxonomy" id="1219078"/>
    <lineage>
        <taxon>Bacteria</taxon>
        <taxon>Pseudomonadati</taxon>
        <taxon>Pseudomonadota</taxon>
        <taxon>Gammaproteobacteria</taxon>
        <taxon>Vibrionales</taxon>
        <taxon>Vibrionaceae</taxon>
        <taxon>Vibrio</taxon>
    </lineage>
</organism>